<proteinExistence type="predicted"/>
<evidence type="ECO:0000313" key="1">
    <source>
        <dbReference type="EMBL" id="KYO46039.1"/>
    </source>
</evidence>
<reference evidence="1 2" key="1">
    <citation type="journal article" date="2012" name="Genome Biol.">
        <title>Sequencing three crocodilian genomes to illuminate the evolution of archosaurs and amniotes.</title>
        <authorList>
            <person name="St John J.A."/>
            <person name="Braun E.L."/>
            <person name="Isberg S.R."/>
            <person name="Miles L.G."/>
            <person name="Chong A.Y."/>
            <person name="Gongora J."/>
            <person name="Dalzell P."/>
            <person name="Moran C."/>
            <person name="Bed'hom B."/>
            <person name="Abzhanov A."/>
            <person name="Burgess S.C."/>
            <person name="Cooksey A.M."/>
            <person name="Castoe T.A."/>
            <person name="Crawford N.G."/>
            <person name="Densmore L.D."/>
            <person name="Drew J.C."/>
            <person name="Edwards S.V."/>
            <person name="Faircloth B.C."/>
            <person name="Fujita M.K."/>
            <person name="Greenwold M.J."/>
            <person name="Hoffmann F.G."/>
            <person name="Howard J.M."/>
            <person name="Iguchi T."/>
            <person name="Janes D.E."/>
            <person name="Khan S.Y."/>
            <person name="Kohno S."/>
            <person name="de Koning A.J."/>
            <person name="Lance S.L."/>
            <person name="McCarthy F.M."/>
            <person name="McCormack J.E."/>
            <person name="Merchant M.E."/>
            <person name="Peterson D.G."/>
            <person name="Pollock D.D."/>
            <person name="Pourmand N."/>
            <person name="Raney B.J."/>
            <person name="Roessler K.A."/>
            <person name="Sanford J.R."/>
            <person name="Sawyer R.H."/>
            <person name="Schmidt C.J."/>
            <person name="Triplett E.W."/>
            <person name="Tuberville T.D."/>
            <person name="Venegas-Anaya M."/>
            <person name="Howard J.T."/>
            <person name="Jarvis E.D."/>
            <person name="Guillette L.J.Jr."/>
            <person name="Glenn T.C."/>
            <person name="Green R.E."/>
            <person name="Ray D.A."/>
        </authorList>
    </citation>
    <scope>NUCLEOTIDE SEQUENCE [LARGE SCALE GENOMIC DNA]</scope>
    <source>
        <strain evidence="1">KSC_2009_1</strain>
    </source>
</reference>
<evidence type="ECO:0000313" key="2">
    <source>
        <dbReference type="Proteomes" id="UP000050525"/>
    </source>
</evidence>
<dbReference type="AlphaFoldDB" id="A0A151PAU8"/>
<accession>A0A151PAU8</accession>
<sequence>MRCIHGQREQYERGYVDVKITSCKGRLRTGLTPKLDGQMIVGRDWPPLYEVLEEVWMEDLRHGRWPRGEGWIAEEDSDLSNKEERVSLETSAEDMHFRTAQEKDSELQRIQETEVAWVEEETI</sequence>
<protein>
    <submittedName>
        <fullName evidence="1">Uncharacterized protein</fullName>
    </submittedName>
</protein>
<organism evidence="1 2">
    <name type="scientific">Alligator mississippiensis</name>
    <name type="common">American alligator</name>
    <dbReference type="NCBI Taxonomy" id="8496"/>
    <lineage>
        <taxon>Eukaryota</taxon>
        <taxon>Metazoa</taxon>
        <taxon>Chordata</taxon>
        <taxon>Craniata</taxon>
        <taxon>Vertebrata</taxon>
        <taxon>Euteleostomi</taxon>
        <taxon>Archelosauria</taxon>
        <taxon>Archosauria</taxon>
        <taxon>Crocodylia</taxon>
        <taxon>Alligatoridae</taxon>
        <taxon>Alligatorinae</taxon>
        <taxon>Alligator</taxon>
    </lineage>
</organism>
<name>A0A151PAU8_ALLMI</name>
<comment type="caution">
    <text evidence="1">The sequence shown here is derived from an EMBL/GenBank/DDBJ whole genome shotgun (WGS) entry which is preliminary data.</text>
</comment>
<dbReference type="EMBL" id="AKHW03000533">
    <property type="protein sequence ID" value="KYO46039.1"/>
    <property type="molecule type" value="Genomic_DNA"/>
</dbReference>
<keyword evidence="2" id="KW-1185">Reference proteome</keyword>
<gene>
    <name evidence="1" type="ORF">Y1Q_0021621</name>
</gene>
<dbReference type="Proteomes" id="UP000050525">
    <property type="component" value="Unassembled WGS sequence"/>
</dbReference>